<dbReference type="Proteomes" id="UP000719267">
    <property type="component" value="Unassembled WGS sequence"/>
</dbReference>
<evidence type="ECO:0000256" key="1">
    <source>
        <dbReference type="ARBA" id="ARBA00023002"/>
    </source>
</evidence>
<accession>A0ABS6W413</accession>
<evidence type="ECO:0000313" key="3">
    <source>
        <dbReference type="EMBL" id="MBW2962607.1"/>
    </source>
</evidence>
<organism evidence="3 4">
    <name type="scientific">Mesonia aestuariivivens</name>
    <dbReference type="NCBI Taxonomy" id="2796128"/>
    <lineage>
        <taxon>Bacteria</taxon>
        <taxon>Pseudomonadati</taxon>
        <taxon>Bacteroidota</taxon>
        <taxon>Flavobacteriia</taxon>
        <taxon>Flavobacteriales</taxon>
        <taxon>Flavobacteriaceae</taxon>
        <taxon>Mesonia</taxon>
    </lineage>
</organism>
<keyword evidence="1" id="KW-0560">Oxidoreductase</keyword>
<dbReference type="RefSeq" id="WP_219040887.1">
    <property type="nucleotide sequence ID" value="NZ_JAHWDF010000014.1"/>
</dbReference>
<dbReference type="InterPro" id="IPR046980">
    <property type="entry name" value="KefG/KefF"/>
</dbReference>
<keyword evidence="4" id="KW-1185">Reference proteome</keyword>
<proteinExistence type="predicted"/>
<evidence type="ECO:0000259" key="2">
    <source>
        <dbReference type="Pfam" id="PF02525"/>
    </source>
</evidence>
<evidence type="ECO:0000313" key="4">
    <source>
        <dbReference type="Proteomes" id="UP000719267"/>
    </source>
</evidence>
<dbReference type="Pfam" id="PF02525">
    <property type="entry name" value="Flavodoxin_2"/>
    <property type="match status" value="1"/>
</dbReference>
<protein>
    <submittedName>
        <fullName evidence="3">NAD(P)H-dependent oxidoreductase</fullName>
    </submittedName>
</protein>
<dbReference type="EMBL" id="JAHWDF010000014">
    <property type="protein sequence ID" value="MBW2962607.1"/>
    <property type="molecule type" value="Genomic_DNA"/>
</dbReference>
<dbReference type="PANTHER" id="PTHR47307:SF1">
    <property type="entry name" value="GLUTATHIONE-REGULATED POTASSIUM-EFFLUX SYSTEM ANCILLARY PROTEIN KEFG"/>
    <property type="match status" value="1"/>
</dbReference>
<dbReference type="InterPro" id="IPR003680">
    <property type="entry name" value="Flavodoxin_fold"/>
</dbReference>
<name>A0ABS6W413_9FLAO</name>
<reference evidence="3 4" key="1">
    <citation type="submission" date="2021-07" db="EMBL/GenBank/DDBJ databases">
        <title>Mesonia aestuariivivens sp. nov., isolated from a tidal flat.</title>
        <authorList>
            <person name="Kim Y.-O."/>
            <person name="Yoon J.-H."/>
        </authorList>
    </citation>
    <scope>NUCLEOTIDE SEQUENCE [LARGE SCALE GENOMIC DNA]</scope>
    <source>
        <strain evidence="3 4">JHPTF-M18</strain>
    </source>
</reference>
<feature type="domain" description="Flavodoxin-like fold" evidence="2">
    <location>
        <begin position="1"/>
        <end position="169"/>
    </location>
</feature>
<sequence>MKTLVILIHPDIENSVINKRWIEELEKYPDEFDIHQLYKVYPDEKINVLAEQRLMEKYNAIIFQFPLYWFSSPPLLKKWLDEVLTYGWAFGSKSGYKLENKKIALAISAGAIKDDYSIEGDYKHTLKEVLVPFELTFKYVKANYRPYFANYGSDSNTPSELIEESTRKYFFFVNAF</sequence>
<gene>
    <name evidence="3" type="ORF">KW502_12470</name>
</gene>
<dbReference type="PANTHER" id="PTHR47307">
    <property type="entry name" value="GLUTATHIONE-REGULATED POTASSIUM-EFFLUX SYSTEM ANCILLARY PROTEIN KEFG"/>
    <property type="match status" value="1"/>
</dbReference>
<comment type="caution">
    <text evidence="3">The sequence shown here is derived from an EMBL/GenBank/DDBJ whole genome shotgun (WGS) entry which is preliminary data.</text>
</comment>